<feature type="region of interest" description="Disordered" evidence="1">
    <location>
        <begin position="89"/>
        <end position="145"/>
    </location>
</feature>
<feature type="compositionally biased region" description="Polar residues" evidence="1">
    <location>
        <begin position="59"/>
        <end position="69"/>
    </location>
</feature>
<sequence length="145" mass="15483">LGVNWSHFAIELELDPSQLSSAYKCTSFPPPPRAKQLARSWFPSIEADPESRRDKSERSQLPTGSSGSLDSRDHGGICHSGCFSGVRAGGAGPGVCRPPRGLAPGGLAAGARRAPGARRGDPSLLRPRPRGAPRPRRRGRDRARQ</sequence>
<protein>
    <submittedName>
        <fullName evidence="2">Uncharacterized protein</fullName>
    </submittedName>
</protein>
<reference evidence="2" key="5">
    <citation type="journal article" date="2021" name="G3 (Bethesda)">
        <title>Aegilops tauschii genome assembly Aet v5.0 features greater sequence contiguity and improved annotation.</title>
        <authorList>
            <person name="Wang L."/>
            <person name="Zhu T."/>
            <person name="Rodriguez J.C."/>
            <person name="Deal K.R."/>
            <person name="Dubcovsky J."/>
            <person name="McGuire P.E."/>
            <person name="Lux T."/>
            <person name="Spannagl M."/>
            <person name="Mayer K.F.X."/>
            <person name="Baldrich P."/>
            <person name="Meyers B.C."/>
            <person name="Huo N."/>
            <person name="Gu Y.Q."/>
            <person name="Zhou H."/>
            <person name="Devos K.M."/>
            <person name="Bennetzen J.L."/>
            <person name="Unver T."/>
            <person name="Budak H."/>
            <person name="Gulick P.J."/>
            <person name="Galiba G."/>
            <person name="Kalapos B."/>
            <person name="Nelson D.R."/>
            <person name="Li P."/>
            <person name="You F.M."/>
            <person name="Luo M.C."/>
            <person name="Dvorak J."/>
        </authorList>
    </citation>
    <scope>NUCLEOTIDE SEQUENCE [LARGE SCALE GENOMIC DNA]</scope>
    <source>
        <strain evidence="2">cv. AL8/78</strain>
    </source>
</reference>
<organism evidence="2 3">
    <name type="scientific">Aegilops tauschii subsp. strangulata</name>
    <name type="common">Goatgrass</name>
    <dbReference type="NCBI Taxonomy" id="200361"/>
    <lineage>
        <taxon>Eukaryota</taxon>
        <taxon>Viridiplantae</taxon>
        <taxon>Streptophyta</taxon>
        <taxon>Embryophyta</taxon>
        <taxon>Tracheophyta</taxon>
        <taxon>Spermatophyta</taxon>
        <taxon>Magnoliopsida</taxon>
        <taxon>Liliopsida</taxon>
        <taxon>Poales</taxon>
        <taxon>Poaceae</taxon>
        <taxon>BOP clade</taxon>
        <taxon>Pooideae</taxon>
        <taxon>Triticodae</taxon>
        <taxon>Triticeae</taxon>
        <taxon>Triticinae</taxon>
        <taxon>Aegilops</taxon>
    </lineage>
</organism>
<accession>A0A452ZCQ3</accession>
<reference evidence="3" key="2">
    <citation type="journal article" date="2017" name="Nat. Plants">
        <title>The Aegilops tauschii genome reveals multiple impacts of transposons.</title>
        <authorList>
            <person name="Zhao G."/>
            <person name="Zou C."/>
            <person name="Li K."/>
            <person name="Wang K."/>
            <person name="Li T."/>
            <person name="Gao L."/>
            <person name="Zhang X."/>
            <person name="Wang H."/>
            <person name="Yang Z."/>
            <person name="Liu X."/>
            <person name="Jiang W."/>
            <person name="Mao L."/>
            <person name="Kong X."/>
            <person name="Jiao Y."/>
            <person name="Jia J."/>
        </authorList>
    </citation>
    <scope>NUCLEOTIDE SEQUENCE [LARGE SCALE GENOMIC DNA]</scope>
    <source>
        <strain evidence="3">cv. AL8/78</strain>
    </source>
</reference>
<proteinExistence type="predicted"/>
<reference evidence="3" key="1">
    <citation type="journal article" date="2014" name="Science">
        <title>Ancient hybridizations among the ancestral genomes of bread wheat.</title>
        <authorList>
            <consortium name="International Wheat Genome Sequencing Consortium,"/>
            <person name="Marcussen T."/>
            <person name="Sandve S.R."/>
            <person name="Heier L."/>
            <person name="Spannagl M."/>
            <person name="Pfeifer M."/>
            <person name="Jakobsen K.S."/>
            <person name="Wulff B.B."/>
            <person name="Steuernagel B."/>
            <person name="Mayer K.F."/>
            <person name="Olsen O.A."/>
        </authorList>
    </citation>
    <scope>NUCLEOTIDE SEQUENCE [LARGE SCALE GENOMIC DNA]</scope>
    <source>
        <strain evidence="3">cv. AL8/78</strain>
    </source>
</reference>
<dbReference type="Proteomes" id="UP000015105">
    <property type="component" value="Chromosome 1D"/>
</dbReference>
<dbReference type="EnsemblPlants" id="AET1Gv20717200.4">
    <property type="protein sequence ID" value="AET1Gv20717200.4"/>
    <property type="gene ID" value="AET1Gv20717200"/>
</dbReference>
<dbReference type="Gramene" id="AET1Gv20717200.4">
    <property type="protein sequence ID" value="AET1Gv20717200.4"/>
    <property type="gene ID" value="AET1Gv20717200"/>
</dbReference>
<feature type="compositionally biased region" description="Basic and acidic residues" evidence="1">
    <location>
        <begin position="49"/>
        <end position="58"/>
    </location>
</feature>
<evidence type="ECO:0000313" key="2">
    <source>
        <dbReference type="EnsemblPlants" id="AET1Gv20717200.4"/>
    </source>
</evidence>
<evidence type="ECO:0000313" key="3">
    <source>
        <dbReference type="Proteomes" id="UP000015105"/>
    </source>
</evidence>
<dbReference type="AlphaFoldDB" id="A0A452ZCQ3"/>
<reference evidence="2" key="3">
    <citation type="journal article" date="2017" name="Nature">
        <title>Genome sequence of the progenitor of the wheat D genome Aegilops tauschii.</title>
        <authorList>
            <person name="Luo M.C."/>
            <person name="Gu Y.Q."/>
            <person name="Puiu D."/>
            <person name="Wang H."/>
            <person name="Twardziok S.O."/>
            <person name="Deal K.R."/>
            <person name="Huo N."/>
            <person name="Zhu T."/>
            <person name="Wang L."/>
            <person name="Wang Y."/>
            <person name="McGuire P.E."/>
            <person name="Liu S."/>
            <person name="Long H."/>
            <person name="Ramasamy R.K."/>
            <person name="Rodriguez J.C."/>
            <person name="Van S.L."/>
            <person name="Yuan L."/>
            <person name="Wang Z."/>
            <person name="Xia Z."/>
            <person name="Xiao L."/>
            <person name="Anderson O.D."/>
            <person name="Ouyang S."/>
            <person name="Liang Y."/>
            <person name="Zimin A.V."/>
            <person name="Pertea G."/>
            <person name="Qi P."/>
            <person name="Bennetzen J.L."/>
            <person name="Dai X."/>
            <person name="Dawson M.W."/>
            <person name="Muller H.G."/>
            <person name="Kugler K."/>
            <person name="Rivarola-Duarte L."/>
            <person name="Spannagl M."/>
            <person name="Mayer K.F.X."/>
            <person name="Lu F.H."/>
            <person name="Bevan M.W."/>
            <person name="Leroy P."/>
            <person name="Li P."/>
            <person name="You F.M."/>
            <person name="Sun Q."/>
            <person name="Liu Z."/>
            <person name="Lyons E."/>
            <person name="Wicker T."/>
            <person name="Salzberg S.L."/>
            <person name="Devos K.M."/>
            <person name="Dvorak J."/>
        </authorList>
    </citation>
    <scope>NUCLEOTIDE SEQUENCE [LARGE SCALE GENOMIC DNA]</scope>
    <source>
        <strain evidence="2">cv. AL8/78</strain>
    </source>
</reference>
<keyword evidence="3" id="KW-1185">Reference proteome</keyword>
<reference evidence="2" key="4">
    <citation type="submission" date="2019-03" db="UniProtKB">
        <authorList>
            <consortium name="EnsemblPlants"/>
        </authorList>
    </citation>
    <scope>IDENTIFICATION</scope>
</reference>
<feature type="region of interest" description="Disordered" evidence="1">
    <location>
        <begin position="28"/>
        <end position="74"/>
    </location>
</feature>
<evidence type="ECO:0000256" key="1">
    <source>
        <dbReference type="SAM" id="MobiDB-lite"/>
    </source>
</evidence>
<feature type="compositionally biased region" description="Basic residues" evidence="1">
    <location>
        <begin position="127"/>
        <end position="145"/>
    </location>
</feature>
<name>A0A452ZCQ3_AEGTS</name>